<keyword evidence="2" id="KW-1185">Reference proteome</keyword>
<gene>
    <name evidence="1 3" type="ORF">BDZ99DRAFT_462858</name>
</gene>
<accession>A0A6A6YNA5</accession>
<evidence type="ECO:0000313" key="2">
    <source>
        <dbReference type="Proteomes" id="UP000504636"/>
    </source>
</evidence>
<dbReference type="AlphaFoldDB" id="A0A6A6YNA5"/>
<reference evidence="3" key="3">
    <citation type="submission" date="2025-04" db="UniProtKB">
        <authorList>
            <consortium name="RefSeq"/>
        </authorList>
    </citation>
    <scope>IDENTIFICATION</scope>
    <source>
        <strain evidence="3">CBS 304.34</strain>
    </source>
</reference>
<proteinExistence type="predicted"/>
<dbReference type="EMBL" id="MU003700">
    <property type="protein sequence ID" value="KAF2810270.1"/>
    <property type="molecule type" value="Genomic_DNA"/>
</dbReference>
<reference evidence="3" key="2">
    <citation type="submission" date="2020-04" db="EMBL/GenBank/DDBJ databases">
        <authorList>
            <consortium name="NCBI Genome Project"/>
        </authorList>
    </citation>
    <scope>NUCLEOTIDE SEQUENCE</scope>
    <source>
        <strain evidence="3">CBS 304.34</strain>
    </source>
</reference>
<evidence type="ECO:0000313" key="3">
    <source>
        <dbReference type="RefSeq" id="XP_033577234.1"/>
    </source>
</evidence>
<name>A0A6A6YNA5_9PEZI</name>
<dbReference type="RefSeq" id="XP_033577234.1">
    <property type="nucleotide sequence ID" value="XM_033719944.1"/>
</dbReference>
<dbReference type="Proteomes" id="UP000504636">
    <property type="component" value="Unplaced"/>
</dbReference>
<reference evidence="1 3" key="1">
    <citation type="journal article" date="2020" name="Stud. Mycol.">
        <title>101 Dothideomycetes genomes: a test case for predicting lifestyles and emergence of pathogens.</title>
        <authorList>
            <person name="Haridas S."/>
            <person name="Albert R."/>
            <person name="Binder M."/>
            <person name="Bloem J."/>
            <person name="Labutti K."/>
            <person name="Salamov A."/>
            <person name="Andreopoulos B."/>
            <person name="Baker S."/>
            <person name="Barry K."/>
            <person name="Bills G."/>
            <person name="Bluhm B."/>
            <person name="Cannon C."/>
            <person name="Castanera R."/>
            <person name="Culley D."/>
            <person name="Daum C."/>
            <person name="Ezra D."/>
            <person name="Gonzalez J."/>
            <person name="Henrissat B."/>
            <person name="Kuo A."/>
            <person name="Liang C."/>
            <person name="Lipzen A."/>
            <person name="Lutzoni F."/>
            <person name="Magnuson J."/>
            <person name="Mondo S."/>
            <person name="Nolan M."/>
            <person name="Ohm R."/>
            <person name="Pangilinan J."/>
            <person name="Park H.-J."/>
            <person name="Ramirez L."/>
            <person name="Alfaro M."/>
            <person name="Sun H."/>
            <person name="Tritt A."/>
            <person name="Yoshinaga Y."/>
            <person name="Zwiers L.-H."/>
            <person name="Turgeon B."/>
            <person name="Goodwin S."/>
            <person name="Spatafora J."/>
            <person name="Crous P."/>
            <person name="Grigoriev I."/>
        </authorList>
    </citation>
    <scope>NUCLEOTIDE SEQUENCE</scope>
    <source>
        <strain evidence="1 3">CBS 304.34</strain>
    </source>
</reference>
<dbReference type="OrthoDB" id="438641at2759"/>
<protein>
    <submittedName>
        <fullName evidence="1 3">Uncharacterized protein</fullName>
    </submittedName>
</protein>
<sequence>MRITRFPRLDKAFGNDGKVVAESVVKQEMIPNVYAERGMHSSTAKIDEEEIVMWMASLHPIASLVRVAGENETPNVQLMERGGKLLCRTSTHSITPRQENVKGKGRADGKAVDYDSGDSDILLSDSLMELDFDSSPLAVIKAGEPLLRAAEVAPLVLDTDIESEEWELFLKEESNASSAAGTQAESSILFAGDTMLDADETEWGDDFAIDDEDFEAIMMKLKADGVEDEEFEDDDFMDIDGS</sequence>
<dbReference type="GeneID" id="54460837"/>
<organism evidence="1">
    <name type="scientific">Mytilinidion resinicola</name>
    <dbReference type="NCBI Taxonomy" id="574789"/>
    <lineage>
        <taxon>Eukaryota</taxon>
        <taxon>Fungi</taxon>
        <taxon>Dikarya</taxon>
        <taxon>Ascomycota</taxon>
        <taxon>Pezizomycotina</taxon>
        <taxon>Dothideomycetes</taxon>
        <taxon>Pleosporomycetidae</taxon>
        <taxon>Mytilinidiales</taxon>
        <taxon>Mytilinidiaceae</taxon>
        <taxon>Mytilinidion</taxon>
    </lineage>
</organism>
<evidence type="ECO:0000313" key="1">
    <source>
        <dbReference type="EMBL" id="KAF2810270.1"/>
    </source>
</evidence>